<dbReference type="InterPro" id="IPR019965">
    <property type="entry name" value="PPOX_F420-dep_Rv2061_put"/>
</dbReference>
<dbReference type="PANTHER" id="PTHR35176">
    <property type="entry name" value="HEME OXYGENASE HI_0854-RELATED"/>
    <property type="match status" value="1"/>
</dbReference>
<keyword evidence="1" id="KW-0560">Oxidoreductase</keyword>
<dbReference type="OrthoDB" id="5738083at2"/>
<dbReference type="AlphaFoldDB" id="A0A7K0CN63"/>
<protein>
    <recommendedName>
        <fullName evidence="2">Pyridoxamine 5'-phosphate oxidase N-terminal domain-containing protein</fullName>
    </recommendedName>
</protein>
<dbReference type="Proteomes" id="UP000466345">
    <property type="component" value="Unassembled WGS sequence"/>
</dbReference>
<proteinExistence type="predicted"/>
<dbReference type="InterPro" id="IPR052019">
    <property type="entry name" value="F420H2_bilvrd_red/Heme_oxyg"/>
</dbReference>
<gene>
    <name evidence="3" type="ORF">SRB5_50960</name>
</gene>
<organism evidence="3 4">
    <name type="scientific">Streptomyces smaragdinus</name>
    <dbReference type="NCBI Taxonomy" id="2585196"/>
    <lineage>
        <taxon>Bacteria</taxon>
        <taxon>Bacillati</taxon>
        <taxon>Actinomycetota</taxon>
        <taxon>Actinomycetes</taxon>
        <taxon>Kitasatosporales</taxon>
        <taxon>Streptomycetaceae</taxon>
        <taxon>Streptomyces</taxon>
    </lineage>
</organism>
<accession>A0A7K0CN63</accession>
<evidence type="ECO:0000313" key="3">
    <source>
        <dbReference type="EMBL" id="MQY14920.1"/>
    </source>
</evidence>
<dbReference type="GO" id="GO:0016627">
    <property type="term" value="F:oxidoreductase activity, acting on the CH-CH group of donors"/>
    <property type="evidence" value="ECO:0007669"/>
    <property type="project" value="TreeGrafter"/>
</dbReference>
<dbReference type="Gene3D" id="2.30.110.10">
    <property type="entry name" value="Electron Transport, Fmn-binding Protein, Chain A"/>
    <property type="match status" value="1"/>
</dbReference>
<dbReference type="PANTHER" id="PTHR35176:SF11">
    <property type="entry name" value="PYRIDOXAMINE 5'-PHOSPHATE OXIDASE FAMILY PROTEIN"/>
    <property type="match status" value="1"/>
</dbReference>
<reference evidence="3 4" key="1">
    <citation type="submission" date="2019-10" db="EMBL/GenBank/DDBJ databases">
        <title>Streptomyces smaragdinus sp. nov. and Streptomyces fabii sp. nov., isolated from the gut of fungus growing-termite Macrotermes natalensis.</title>
        <authorList>
            <person name="Schwitalla J."/>
            <person name="Benndorf R."/>
            <person name="Martin K."/>
            <person name="De Beer W."/>
            <person name="Kaster A.-K."/>
            <person name="Vollmers J."/>
            <person name="Poulsen M."/>
            <person name="Beemelmanns C."/>
        </authorList>
    </citation>
    <scope>NUCLEOTIDE SEQUENCE [LARGE SCALE GENOMIC DNA]</scope>
    <source>
        <strain evidence="3 4">RB5</strain>
    </source>
</reference>
<sequence length="128" mass="14246">MTAPSTGLERFAKQKAVLLTTFRRDGRQVGTPVNIAVDGDRAYFRTYAASGKAKRMRHTAHVRLAPCTMSGKPTGPEIEGETRRLAGAEAKAAGRRLNRKYPFQQGLFLRLSYGVMRREPVTYEFTPG</sequence>
<evidence type="ECO:0000259" key="2">
    <source>
        <dbReference type="Pfam" id="PF01243"/>
    </source>
</evidence>
<keyword evidence="4" id="KW-1185">Reference proteome</keyword>
<dbReference type="SUPFAM" id="SSF50475">
    <property type="entry name" value="FMN-binding split barrel"/>
    <property type="match status" value="1"/>
</dbReference>
<dbReference type="EMBL" id="WEGJ01000026">
    <property type="protein sequence ID" value="MQY14920.1"/>
    <property type="molecule type" value="Genomic_DNA"/>
</dbReference>
<evidence type="ECO:0000256" key="1">
    <source>
        <dbReference type="ARBA" id="ARBA00023002"/>
    </source>
</evidence>
<dbReference type="RefSeq" id="WP_153455768.1">
    <property type="nucleotide sequence ID" value="NZ_WEGJ01000026.1"/>
</dbReference>
<dbReference type="GO" id="GO:0005829">
    <property type="term" value="C:cytosol"/>
    <property type="evidence" value="ECO:0007669"/>
    <property type="project" value="TreeGrafter"/>
</dbReference>
<dbReference type="GO" id="GO:0070967">
    <property type="term" value="F:coenzyme F420 binding"/>
    <property type="evidence" value="ECO:0007669"/>
    <property type="project" value="TreeGrafter"/>
</dbReference>
<feature type="domain" description="Pyridoxamine 5'-phosphate oxidase N-terminal" evidence="2">
    <location>
        <begin position="10"/>
        <end position="101"/>
    </location>
</feature>
<evidence type="ECO:0000313" key="4">
    <source>
        <dbReference type="Proteomes" id="UP000466345"/>
    </source>
</evidence>
<dbReference type="Pfam" id="PF01243">
    <property type="entry name" value="PNPOx_N"/>
    <property type="match status" value="1"/>
</dbReference>
<comment type="caution">
    <text evidence="3">The sequence shown here is derived from an EMBL/GenBank/DDBJ whole genome shotgun (WGS) entry which is preliminary data.</text>
</comment>
<dbReference type="NCBIfam" id="TIGR03666">
    <property type="entry name" value="Rv2061_F420"/>
    <property type="match status" value="1"/>
</dbReference>
<dbReference type="InterPro" id="IPR012349">
    <property type="entry name" value="Split_barrel_FMN-bd"/>
</dbReference>
<dbReference type="InterPro" id="IPR011576">
    <property type="entry name" value="Pyridox_Oxase_N"/>
</dbReference>
<name>A0A7K0CN63_9ACTN</name>